<dbReference type="OrthoDB" id="9805883at2"/>
<dbReference type="Proteomes" id="UP000231259">
    <property type="component" value="Unassembled WGS sequence"/>
</dbReference>
<sequence>MTNSTMKALAALNYGRAENLMMIDLPFPKAGNGQIQDRIRAATINPTDLRVITGGYKDTFEVNFPYVIGNDFAGTVMVVGEGVTQYQVGDEVFGQALPRDLRAATSPNKPSVSTGAMAEYAVLESDTLLIAHRPASVPPETAAALAF</sequence>
<evidence type="ECO:0000313" key="3">
    <source>
        <dbReference type="EMBL" id="PIL21009.1"/>
    </source>
</evidence>
<evidence type="ECO:0000313" key="4">
    <source>
        <dbReference type="Proteomes" id="UP000231259"/>
    </source>
</evidence>
<dbReference type="RefSeq" id="WP_099910174.1">
    <property type="nucleotide sequence ID" value="NZ_AWWI01000048.1"/>
</dbReference>
<proteinExistence type="predicted"/>
<dbReference type="AlphaFoldDB" id="A0A2G8RHI3"/>
<dbReference type="InterPro" id="IPR013154">
    <property type="entry name" value="ADH-like_N"/>
</dbReference>
<dbReference type="InterPro" id="IPR011032">
    <property type="entry name" value="GroES-like_sf"/>
</dbReference>
<dbReference type="InterPro" id="IPR051603">
    <property type="entry name" value="Zinc-ADH_QOR/CCCR"/>
</dbReference>
<dbReference type="EMBL" id="AWWI01000048">
    <property type="protein sequence ID" value="PIL21009.1"/>
    <property type="molecule type" value="Genomic_DNA"/>
</dbReference>
<organism evidence="3 4">
    <name type="scientific">Puniceibacterium antarcticum</name>
    <dbReference type="NCBI Taxonomy" id="1206336"/>
    <lineage>
        <taxon>Bacteria</taxon>
        <taxon>Pseudomonadati</taxon>
        <taxon>Pseudomonadota</taxon>
        <taxon>Alphaproteobacteria</taxon>
        <taxon>Rhodobacterales</taxon>
        <taxon>Paracoccaceae</taxon>
        <taxon>Puniceibacterium</taxon>
    </lineage>
</organism>
<evidence type="ECO:0000256" key="1">
    <source>
        <dbReference type="ARBA" id="ARBA00022857"/>
    </source>
</evidence>
<comment type="caution">
    <text evidence="3">The sequence shown here is derived from an EMBL/GenBank/DDBJ whole genome shotgun (WGS) entry which is preliminary data.</text>
</comment>
<dbReference type="PANTHER" id="PTHR44154">
    <property type="entry name" value="QUINONE OXIDOREDUCTASE"/>
    <property type="match status" value="1"/>
</dbReference>
<feature type="domain" description="Alcohol dehydrogenase-like N-terminal" evidence="2">
    <location>
        <begin position="33"/>
        <end position="128"/>
    </location>
</feature>
<protein>
    <recommendedName>
        <fullName evidence="2">Alcohol dehydrogenase-like N-terminal domain-containing protein</fullName>
    </recommendedName>
</protein>
<dbReference type="PANTHER" id="PTHR44154:SF1">
    <property type="entry name" value="QUINONE OXIDOREDUCTASE"/>
    <property type="match status" value="1"/>
</dbReference>
<evidence type="ECO:0000259" key="2">
    <source>
        <dbReference type="Pfam" id="PF08240"/>
    </source>
</evidence>
<keyword evidence="4" id="KW-1185">Reference proteome</keyword>
<dbReference type="Gene3D" id="3.90.180.10">
    <property type="entry name" value="Medium-chain alcohol dehydrogenases, catalytic domain"/>
    <property type="match status" value="1"/>
</dbReference>
<dbReference type="Pfam" id="PF08240">
    <property type="entry name" value="ADH_N"/>
    <property type="match status" value="1"/>
</dbReference>
<gene>
    <name evidence="3" type="ORF">P775_06475</name>
</gene>
<accession>A0A2G8RHI3</accession>
<keyword evidence="1" id="KW-0521">NADP</keyword>
<name>A0A2G8RHI3_9RHOB</name>
<reference evidence="3 4" key="1">
    <citation type="submission" date="2013-09" db="EMBL/GenBank/DDBJ databases">
        <title>Genome sequencing of Phaeobacter antarcticus sp. nov. SM1211.</title>
        <authorList>
            <person name="Zhang X.-Y."/>
            <person name="Liu C."/>
            <person name="Chen X.-L."/>
            <person name="Xie B.-B."/>
            <person name="Qin Q.-L."/>
            <person name="Rong J.-C."/>
            <person name="Zhang Y.-Z."/>
        </authorList>
    </citation>
    <scope>NUCLEOTIDE SEQUENCE [LARGE SCALE GENOMIC DNA]</scope>
    <source>
        <strain evidence="3 4">SM1211</strain>
    </source>
</reference>
<dbReference type="SUPFAM" id="SSF50129">
    <property type="entry name" value="GroES-like"/>
    <property type="match status" value="1"/>
</dbReference>